<organism evidence="1 2">
    <name type="scientific">Prevotella pallens</name>
    <dbReference type="NCBI Taxonomy" id="60133"/>
    <lineage>
        <taxon>Bacteria</taxon>
        <taxon>Pseudomonadati</taxon>
        <taxon>Bacteroidota</taxon>
        <taxon>Bacteroidia</taxon>
        <taxon>Bacteroidales</taxon>
        <taxon>Prevotellaceae</taxon>
        <taxon>Prevotella</taxon>
    </lineage>
</organism>
<dbReference type="RefSeq" id="WP_115083948.1">
    <property type="nucleotide sequence ID" value="NZ_UGTP01000002.1"/>
</dbReference>
<dbReference type="Proteomes" id="UP000254235">
    <property type="component" value="Unassembled WGS sequence"/>
</dbReference>
<dbReference type="AlphaFoldDB" id="A0A379G9D0"/>
<proteinExistence type="predicted"/>
<dbReference type="OrthoDB" id="964935at2"/>
<name>A0A379G9D0_9BACT</name>
<evidence type="ECO:0000313" key="2">
    <source>
        <dbReference type="Proteomes" id="UP000254235"/>
    </source>
</evidence>
<gene>
    <name evidence="1" type="ORF">NCTC13043_01995</name>
</gene>
<accession>A0A379G9D0</accession>
<dbReference type="EMBL" id="UGTP01000002">
    <property type="protein sequence ID" value="SUC37506.1"/>
    <property type="molecule type" value="Genomic_DNA"/>
</dbReference>
<reference evidence="1 2" key="1">
    <citation type="submission" date="2018-06" db="EMBL/GenBank/DDBJ databases">
        <authorList>
            <consortium name="Pathogen Informatics"/>
            <person name="Doyle S."/>
        </authorList>
    </citation>
    <scope>NUCLEOTIDE SEQUENCE [LARGE SCALE GENOMIC DNA]</scope>
    <source>
        <strain evidence="1 2">NCTC13043</strain>
    </source>
</reference>
<protein>
    <submittedName>
        <fullName evidence="1">Uncharacterized protein</fullName>
    </submittedName>
</protein>
<dbReference type="GeneID" id="78571635"/>
<sequence length="151" mass="17352">MIKKKTAVLMLSKQFMAGHSCAGEPTGFVDKIKAGTKLHTIRGNYDYWAKKAEKINAGEMELSIRVWEGKPYNSRQVEVARLDKLGVQQMEACYGSTDAVPQIWIDGKEYLGDIEHIARNDGLSYEQWVNWFFQKSNTFEGVILQFTDFRY</sequence>
<evidence type="ECO:0000313" key="1">
    <source>
        <dbReference type="EMBL" id="SUC37506.1"/>
    </source>
</evidence>